<protein>
    <submittedName>
        <fullName evidence="1">Uncharacterized protein</fullName>
    </submittedName>
</protein>
<reference evidence="1 2" key="1">
    <citation type="submission" date="2023-07" db="EMBL/GenBank/DDBJ databases">
        <title>Sorghum-associated microbial communities from plants grown in Nebraska, USA.</title>
        <authorList>
            <person name="Schachtman D."/>
        </authorList>
    </citation>
    <scope>NUCLEOTIDE SEQUENCE [LARGE SCALE GENOMIC DNA]</scope>
    <source>
        <strain evidence="1 2">DS1314</strain>
    </source>
</reference>
<accession>A0ABT9W665</accession>
<organism evidence="1 2">
    <name type="scientific">Paenibacillus tundrae</name>
    <dbReference type="NCBI Taxonomy" id="528187"/>
    <lineage>
        <taxon>Bacteria</taxon>
        <taxon>Bacillati</taxon>
        <taxon>Bacillota</taxon>
        <taxon>Bacilli</taxon>
        <taxon>Bacillales</taxon>
        <taxon>Paenibacillaceae</taxon>
        <taxon>Paenibacillus</taxon>
    </lineage>
</organism>
<evidence type="ECO:0000313" key="2">
    <source>
        <dbReference type="Proteomes" id="UP001233836"/>
    </source>
</evidence>
<gene>
    <name evidence="1" type="ORF">J2T19_000168</name>
</gene>
<evidence type="ECO:0000313" key="1">
    <source>
        <dbReference type="EMBL" id="MDQ0168731.1"/>
    </source>
</evidence>
<dbReference type="EMBL" id="JAUSTI010000001">
    <property type="protein sequence ID" value="MDQ0168731.1"/>
    <property type="molecule type" value="Genomic_DNA"/>
</dbReference>
<dbReference type="Proteomes" id="UP001233836">
    <property type="component" value="Unassembled WGS sequence"/>
</dbReference>
<comment type="caution">
    <text evidence="1">The sequence shown here is derived from an EMBL/GenBank/DDBJ whole genome shotgun (WGS) entry which is preliminary data.</text>
</comment>
<keyword evidence="2" id="KW-1185">Reference proteome</keyword>
<name>A0ABT9W665_9BACL</name>
<sequence length="308" mass="33370">MSNATQTYREEPKPLVREVQRKANAGERIKIVNAGYAGEPPVYANGDVLIAGESVYGRAVRVNRNWNSGGVAFVNDKEYVVLEPIAAPAPTTANLPDLFAQFIRDNAPAVRSYLAELEPVDSAEEVVEEPQSVPLTRAKVIEMARERVAELERIGESTSASLTQGIFAYVYYNVEFHVNRDKRTVTALARYGDIRGGKPAAVGIAKCAPDDVFNADIGKAIAAERALGLTLTDAFVNAPKPAEARTGMKVLKLTGYNIGCTLTLTKRRRECDGIGYGDNAFATFEGGWVGSKQYAIIDDTDAVYEDAA</sequence>
<dbReference type="PROSITE" id="PS50890">
    <property type="entry name" value="PUA"/>
    <property type="match status" value="1"/>
</dbReference>
<proteinExistence type="predicted"/>
<dbReference type="RefSeq" id="WP_307211971.1">
    <property type="nucleotide sequence ID" value="NZ_JAUSTI010000001.1"/>
</dbReference>